<dbReference type="PANTHER" id="PTHR33908:SF11">
    <property type="entry name" value="MEMBRANE PROTEIN"/>
    <property type="match status" value="1"/>
</dbReference>
<dbReference type="Proteomes" id="UP000010474">
    <property type="component" value="Chromosome"/>
</dbReference>
<feature type="transmembrane region" description="Helical" evidence="8">
    <location>
        <begin position="12"/>
        <end position="33"/>
    </location>
</feature>
<feature type="transmembrane region" description="Helical" evidence="8">
    <location>
        <begin position="124"/>
        <end position="143"/>
    </location>
</feature>
<keyword evidence="2" id="KW-1003">Cell membrane</keyword>
<dbReference type="RefSeq" id="WP_015217017.1">
    <property type="nucleotide sequence ID" value="NC_019771.1"/>
</dbReference>
<evidence type="ECO:0000313" key="9">
    <source>
        <dbReference type="EMBL" id="AFZ60401.1"/>
    </source>
</evidence>
<gene>
    <name evidence="9" type="ordered locus">Anacy_5062</name>
</gene>
<evidence type="ECO:0000256" key="2">
    <source>
        <dbReference type="ARBA" id="ARBA00022475"/>
    </source>
</evidence>
<feature type="transmembrane region" description="Helical" evidence="8">
    <location>
        <begin position="352"/>
        <end position="372"/>
    </location>
</feature>
<dbReference type="STRING" id="272123.Anacy_5062"/>
<keyword evidence="3" id="KW-0328">Glycosyltransferase</keyword>
<evidence type="ECO:0000256" key="4">
    <source>
        <dbReference type="ARBA" id="ARBA00022679"/>
    </source>
</evidence>
<feature type="transmembrane region" description="Helical" evidence="8">
    <location>
        <begin position="249"/>
        <end position="272"/>
    </location>
</feature>
<feature type="transmembrane region" description="Helical" evidence="8">
    <location>
        <begin position="204"/>
        <end position="237"/>
    </location>
</feature>
<feature type="transmembrane region" description="Helical" evidence="8">
    <location>
        <begin position="292"/>
        <end position="308"/>
    </location>
</feature>
<keyword evidence="10" id="KW-1185">Reference proteome</keyword>
<keyword evidence="4" id="KW-0808">Transferase</keyword>
<evidence type="ECO:0000256" key="1">
    <source>
        <dbReference type="ARBA" id="ARBA00004651"/>
    </source>
</evidence>
<proteinExistence type="predicted"/>
<dbReference type="EMBL" id="CP003659">
    <property type="protein sequence ID" value="AFZ60401.1"/>
    <property type="molecule type" value="Genomic_DNA"/>
</dbReference>
<dbReference type="InterPro" id="IPR050297">
    <property type="entry name" value="LipidA_mod_glycosyltrf_83"/>
</dbReference>
<feature type="transmembrane region" description="Helical" evidence="8">
    <location>
        <begin position="313"/>
        <end position="332"/>
    </location>
</feature>
<keyword evidence="5 8" id="KW-0812">Transmembrane</keyword>
<dbReference type="PATRIC" id="fig|272123.3.peg.5491"/>
<dbReference type="HOGENOM" id="CLU_034835_0_0_3"/>
<feature type="transmembrane region" description="Helical" evidence="8">
    <location>
        <begin position="97"/>
        <end position="117"/>
    </location>
</feature>
<feature type="transmembrane region" description="Helical" evidence="8">
    <location>
        <begin position="407"/>
        <end position="425"/>
    </location>
</feature>
<evidence type="ECO:0000256" key="5">
    <source>
        <dbReference type="ARBA" id="ARBA00022692"/>
    </source>
</evidence>
<evidence type="ECO:0000256" key="7">
    <source>
        <dbReference type="ARBA" id="ARBA00023136"/>
    </source>
</evidence>
<name>K9ZMH4_ANACC</name>
<feature type="transmembrane region" description="Helical" evidence="8">
    <location>
        <begin position="172"/>
        <end position="189"/>
    </location>
</feature>
<organism evidence="9 10">
    <name type="scientific">Anabaena cylindrica (strain ATCC 27899 / PCC 7122)</name>
    <dbReference type="NCBI Taxonomy" id="272123"/>
    <lineage>
        <taxon>Bacteria</taxon>
        <taxon>Bacillati</taxon>
        <taxon>Cyanobacteriota</taxon>
        <taxon>Cyanophyceae</taxon>
        <taxon>Nostocales</taxon>
        <taxon>Nostocaceae</taxon>
        <taxon>Anabaena</taxon>
    </lineage>
</organism>
<dbReference type="KEGG" id="acy:Anacy_5062"/>
<dbReference type="GO" id="GO:0009103">
    <property type="term" value="P:lipopolysaccharide biosynthetic process"/>
    <property type="evidence" value="ECO:0007669"/>
    <property type="project" value="UniProtKB-ARBA"/>
</dbReference>
<evidence type="ECO:0000256" key="8">
    <source>
        <dbReference type="SAM" id="Phobius"/>
    </source>
</evidence>
<keyword evidence="7 8" id="KW-0472">Membrane</keyword>
<dbReference type="GO" id="GO:0016763">
    <property type="term" value="F:pentosyltransferase activity"/>
    <property type="evidence" value="ECO:0007669"/>
    <property type="project" value="TreeGrafter"/>
</dbReference>
<reference evidence="10" key="1">
    <citation type="journal article" date="2013" name="Proc. Natl. Acad. Sci. U.S.A.">
        <title>Improving the coverage of the cyanobacterial phylum using diversity-driven genome sequencing.</title>
        <authorList>
            <person name="Shih P.M."/>
            <person name="Wu D."/>
            <person name="Latifi A."/>
            <person name="Axen S.D."/>
            <person name="Fewer D.P."/>
            <person name="Talla E."/>
            <person name="Calteau A."/>
            <person name="Cai F."/>
            <person name="Tandeau de Marsac N."/>
            <person name="Rippka R."/>
            <person name="Herdman M."/>
            <person name="Sivonen K."/>
            <person name="Coursin T."/>
            <person name="Laurent T."/>
            <person name="Goodwin L."/>
            <person name="Nolan M."/>
            <person name="Davenport K.W."/>
            <person name="Han C.S."/>
            <person name="Rubin E.M."/>
            <person name="Eisen J.A."/>
            <person name="Woyke T."/>
            <person name="Gugger M."/>
            <person name="Kerfeld C.A."/>
        </authorList>
    </citation>
    <scope>NUCLEOTIDE SEQUENCE [LARGE SCALE GENOMIC DNA]</scope>
    <source>
        <strain evidence="10">ATCC 27899 / PCC 7122</strain>
    </source>
</reference>
<feature type="transmembrane region" description="Helical" evidence="8">
    <location>
        <begin position="149"/>
        <end position="165"/>
    </location>
</feature>
<dbReference type="PANTHER" id="PTHR33908">
    <property type="entry name" value="MANNOSYLTRANSFERASE YKCB-RELATED"/>
    <property type="match status" value="1"/>
</dbReference>
<evidence type="ECO:0000256" key="6">
    <source>
        <dbReference type="ARBA" id="ARBA00022989"/>
    </source>
</evidence>
<sequence length="567" mass="65043">MINRKLFIHDLGLTGTIPALGIAIAIGAILRFWHLDLKPLWLDEIITAIFSLGKNYRDLPLDVLFPLNQIQTIFAFQPGVSCSQIATNLANYSTHPPLFFCWMYSWLGFLHPLSIEWMAKLRSLPALFGVATILAIYGVNRIAFSPTSGIMAAFLMALSPFAVYLSQEARHYTLPMLIITLALFLLMQIQQDIFYQQRLRFWVWFLWAIINSIGLYVHYFFSIAFIAEVATLLMLIYRGKSNIFKLRQVYLYLIISTCSIIISFMPWILVILSHLRSSETNWLPSAHHVEPIYQTLITWVLMIITLPVENQPLLMAIFCGFLMVVFMIWTGWQVLPNLKLLWLKSKTHLPTFTLLSFTFFVLLQFFLIAYLLGKDITVVPRYHFVYYPSFCALLAVSLEKVKIPKFVFLLVGLISCIFVLSNLAFQKPFQPDKVAQNMNFEPAVPLMLVVGYENYQDVAAGLSFAVALEQLRSHEITSQLQKDSLIFLDKSPDFSAFSNKLSQISMADISQFNLWFVGSSMRKRDYPQNLTLTSGKTTCKIEPIQHYRTGQFPYQLYRCSNSSGTSK</sequence>
<dbReference type="GO" id="GO:0005886">
    <property type="term" value="C:plasma membrane"/>
    <property type="evidence" value="ECO:0007669"/>
    <property type="project" value="UniProtKB-SubCell"/>
</dbReference>
<comment type="subcellular location">
    <subcellularLocation>
        <location evidence="1">Cell membrane</location>
        <topology evidence="1">Multi-pass membrane protein</topology>
    </subcellularLocation>
</comment>
<evidence type="ECO:0000313" key="10">
    <source>
        <dbReference type="Proteomes" id="UP000010474"/>
    </source>
</evidence>
<protein>
    <submittedName>
        <fullName evidence="9">Uncharacterized protein</fullName>
    </submittedName>
</protein>
<evidence type="ECO:0000256" key="3">
    <source>
        <dbReference type="ARBA" id="ARBA00022676"/>
    </source>
</evidence>
<dbReference type="OrthoDB" id="416237at2"/>
<keyword evidence="6 8" id="KW-1133">Transmembrane helix</keyword>
<accession>K9ZMH4</accession>
<dbReference type="eggNOG" id="COG5305">
    <property type="taxonomic scope" value="Bacteria"/>
</dbReference>
<dbReference type="AlphaFoldDB" id="K9ZMH4"/>
<feature type="transmembrane region" description="Helical" evidence="8">
    <location>
        <begin position="384"/>
        <end position="401"/>
    </location>
</feature>